<protein>
    <submittedName>
        <fullName evidence="1">Uncharacterized protein</fullName>
    </submittedName>
</protein>
<dbReference type="Proteomes" id="UP000094065">
    <property type="component" value="Unassembled WGS sequence"/>
</dbReference>
<dbReference type="GeneID" id="30156863"/>
<reference evidence="1 2" key="1">
    <citation type="submission" date="2016-06" db="EMBL/GenBank/DDBJ databases">
        <title>Evolution of pathogenesis and genome organization in the Tremellales.</title>
        <authorList>
            <person name="Cuomo C."/>
            <person name="Litvintseva A."/>
            <person name="Heitman J."/>
            <person name="Chen Y."/>
            <person name="Sun S."/>
            <person name="Springer D."/>
            <person name="Dromer F."/>
            <person name="Young S."/>
            <person name="Zeng Q."/>
            <person name="Chapman S."/>
            <person name="Gujja S."/>
            <person name="Saif S."/>
            <person name="Birren B."/>
        </authorList>
    </citation>
    <scope>NUCLEOTIDE SEQUENCE [LARGE SCALE GENOMIC DNA]</scope>
    <source>
        <strain evidence="1 2">CBS 6039</strain>
    </source>
</reference>
<evidence type="ECO:0000313" key="2">
    <source>
        <dbReference type="Proteomes" id="UP000094065"/>
    </source>
</evidence>
<dbReference type="AlphaFoldDB" id="A0A1E3HKY4"/>
<gene>
    <name evidence="1" type="ORF">L202_05554</name>
</gene>
<dbReference type="EMBL" id="AWGJ01000008">
    <property type="protein sequence ID" value="ODN76994.1"/>
    <property type="molecule type" value="Genomic_DNA"/>
</dbReference>
<comment type="caution">
    <text evidence="1">The sequence shown here is derived from an EMBL/GenBank/DDBJ whole genome shotgun (WGS) entry which is preliminary data.</text>
</comment>
<keyword evidence="2" id="KW-1185">Reference proteome</keyword>
<organism evidence="1 2">
    <name type="scientific">Cryptococcus amylolentus CBS 6039</name>
    <dbReference type="NCBI Taxonomy" id="1295533"/>
    <lineage>
        <taxon>Eukaryota</taxon>
        <taxon>Fungi</taxon>
        <taxon>Dikarya</taxon>
        <taxon>Basidiomycota</taxon>
        <taxon>Agaricomycotina</taxon>
        <taxon>Tremellomycetes</taxon>
        <taxon>Tremellales</taxon>
        <taxon>Cryptococcaceae</taxon>
        <taxon>Cryptococcus</taxon>
    </lineage>
</organism>
<proteinExistence type="predicted"/>
<dbReference type="OrthoDB" id="2224399at2759"/>
<sequence length="222" mass="24190">MATTSALSIALLFSLPPDSPQIFSFISSLSTAAGVSAPKPDIKSYPDAIYHNYYPLGVSLCFLPSTGLDSVDLYSRDPHPNTSSRVRGPVYDNAPEVVFRFSSTTLPLPPRDPKSEEAPQTIERPIEWKLTASTTGRGLVSCLGEPAKKGSGGWTGVWLEWTKVDLSAGEEGAGGEEYIGVMVELRDPGAREMDEAMMKKGMGGVWDRASKWEWKTVKLYKV</sequence>
<name>A0A1E3HKY4_9TREE</name>
<evidence type="ECO:0000313" key="1">
    <source>
        <dbReference type="EMBL" id="ODN76994.1"/>
    </source>
</evidence>
<dbReference type="RefSeq" id="XP_018992368.1">
    <property type="nucleotide sequence ID" value="XM_019139877.1"/>
</dbReference>
<accession>A0A1E3HKY4</accession>